<evidence type="ECO:0000256" key="1">
    <source>
        <dbReference type="SAM" id="MobiDB-lite"/>
    </source>
</evidence>
<evidence type="ECO:0000313" key="3">
    <source>
        <dbReference type="Proteomes" id="UP001432027"/>
    </source>
</evidence>
<organism evidence="2 3">
    <name type="scientific">Pristionchus entomophagus</name>
    <dbReference type="NCBI Taxonomy" id="358040"/>
    <lineage>
        <taxon>Eukaryota</taxon>
        <taxon>Metazoa</taxon>
        <taxon>Ecdysozoa</taxon>
        <taxon>Nematoda</taxon>
        <taxon>Chromadorea</taxon>
        <taxon>Rhabditida</taxon>
        <taxon>Rhabditina</taxon>
        <taxon>Diplogasteromorpha</taxon>
        <taxon>Diplogasteroidea</taxon>
        <taxon>Neodiplogasteridae</taxon>
        <taxon>Pristionchus</taxon>
    </lineage>
</organism>
<gene>
    <name evidence="2" type="ORF">PENTCL1PPCAC_4743</name>
</gene>
<feature type="compositionally biased region" description="Polar residues" evidence="1">
    <location>
        <begin position="16"/>
        <end position="28"/>
    </location>
</feature>
<keyword evidence="3" id="KW-1185">Reference proteome</keyword>
<feature type="region of interest" description="Disordered" evidence="1">
    <location>
        <begin position="1"/>
        <end position="28"/>
    </location>
</feature>
<name>A0AAV5SKA8_9BILA</name>
<feature type="non-terminal residue" evidence="2">
    <location>
        <position position="76"/>
    </location>
</feature>
<evidence type="ECO:0000313" key="2">
    <source>
        <dbReference type="EMBL" id="GMS82568.1"/>
    </source>
</evidence>
<accession>A0AAV5SKA8</accession>
<feature type="non-terminal residue" evidence="2">
    <location>
        <position position="1"/>
    </location>
</feature>
<sequence>TVMMRHRAKSLKSRSEQSTRSSLARQTLSPHCPVMRSLPVLLLVLALIPLSTVADGGFVQCLEEGRGRGRIKVQSK</sequence>
<reference evidence="2" key="1">
    <citation type="submission" date="2023-10" db="EMBL/GenBank/DDBJ databases">
        <title>Genome assembly of Pristionchus species.</title>
        <authorList>
            <person name="Yoshida K."/>
            <person name="Sommer R.J."/>
        </authorList>
    </citation>
    <scope>NUCLEOTIDE SEQUENCE</scope>
    <source>
        <strain evidence="2">RS0144</strain>
    </source>
</reference>
<proteinExistence type="predicted"/>
<dbReference type="EMBL" id="BTSX01000002">
    <property type="protein sequence ID" value="GMS82568.1"/>
    <property type="molecule type" value="Genomic_DNA"/>
</dbReference>
<dbReference type="AlphaFoldDB" id="A0AAV5SKA8"/>
<dbReference type="Proteomes" id="UP001432027">
    <property type="component" value="Unassembled WGS sequence"/>
</dbReference>
<feature type="compositionally biased region" description="Basic residues" evidence="1">
    <location>
        <begin position="1"/>
        <end position="12"/>
    </location>
</feature>
<comment type="caution">
    <text evidence="2">The sequence shown here is derived from an EMBL/GenBank/DDBJ whole genome shotgun (WGS) entry which is preliminary data.</text>
</comment>
<protein>
    <submittedName>
        <fullName evidence="2">Uncharacterized protein</fullName>
    </submittedName>
</protein>